<dbReference type="SUPFAM" id="SSF49764">
    <property type="entry name" value="HSP20-like chaperones"/>
    <property type="match status" value="1"/>
</dbReference>
<dbReference type="EMBL" id="QKUF01000021">
    <property type="protein sequence ID" value="PZW24729.1"/>
    <property type="molecule type" value="Genomic_DNA"/>
</dbReference>
<dbReference type="OrthoDB" id="9811615at2"/>
<dbReference type="PROSITE" id="PS01031">
    <property type="entry name" value="SHSP"/>
    <property type="match status" value="1"/>
</dbReference>
<dbReference type="AlphaFoldDB" id="A0A326UE64"/>
<feature type="region of interest" description="Disordered" evidence="3">
    <location>
        <begin position="143"/>
        <end position="167"/>
    </location>
</feature>
<name>A0A326UE64_THEHA</name>
<comment type="similarity">
    <text evidence="1 2">Belongs to the small heat shock protein (HSP20) family.</text>
</comment>
<feature type="domain" description="SHSP" evidence="4">
    <location>
        <begin position="32"/>
        <end position="152"/>
    </location>
</feature>
<evidence type="ECO:0000256" key="3">
    <source>
        <dbReference type="SAM" id="MobiDB-lite"/>
    </source>
</evidence>
<organism evidence="5 6">
    <name type="scientific">Thermosporothrix hazakensis</name>
    <dbReference type="NCBI Taxonomy" id="644383"/>
    <lineage>
        <taxon>Bacteria</taxon>
        <taxon>Bacillati</taxon>
        <taxon>Chloroflexota</taxon>
        <taxon>Ktedonobacteria</taxon>
        <taxon>Ktedonobacterales</taxon>
        <taxon>Thermosporotrichaceae</taxon>
        <taxon>Thermosporothrix</taxon>
    </lineage>
</organism>
<dbReference type="CDD" id="cd06464">
    <property type="entry name" value="ACD_sHsps-like"/>
    <property type="match status" value="1"/>
</dbReference>
<reference evidence="5 6" key="1">
    <citation type="submission" date="2018-06" db="EMBL/GenBank/DDBJ databases">
        <title>Genomic Encyclopedia of Archaeal and Bacterial Type Strains, Phase II (KMG-II): from individual species to whole genera.</title>
        <authorList>
            <person name="Goeker M."/>
        </authorList>
    </citation>
    <scope>NUCLEOTIDE SEQUENCE [LARGE SCALE GENOMIC DNA]</scope>
    <source>
        <strain evidence="5 6">ATCC BAA-1881</strain>
    </source>
</reference>
<gene>
    <name evidence="5" type="ORF">EI42_04611</name>
</gene>
<dbReference type="PANTHER" id="PTHR11527">
    <property type="entry name" value="HEAT-SHOCK PROTEIN 20 FAMILY MEMBER"/>
    <property type="match status" value="1"/>
</dbReference>
<dbReference type="Pfam" id="PF00011">
    <property type="entry name" value="HSP20"/>
    <property type="match status" value="1"/>
</dbReference>
<dbReference type="InterPro" id="IPR002068">
    <property type="entry name" value="A-crystallin/Hsp20_dom"/>
</dbReference>
<dbReference type="Gene3D" id="2.60.40.790">
    <property type="match status" value="1"/>
</dbReference>
<sequence>MSITRYDPFREAMSLRNAIDQLFSQSFVNPSWTTQTPNAPMDVYEDEHGYKVSISLPGVRPEDIDVTVHQNTLNIKGEYKHEIEPEQQQAQEKPRGNWLVREISSGSYQRSITFDRPIDLEHIETNYEHGMLTINLPVTESSRPKRIEVRSGAKSQQVPVEAGKRQK</sequence>
<dbReference type="Proteomes" id="UP000248806">
    <property type="component" value="Unassembled WGS sequence"/>
</dbReference>
<evidence type="ECO:0000256" key="1">
    <source>
        <dbReference type="PROSITE-ProRule" id="PRU00285"/>
    </source>
</evidence>
<dbReference type="InterPro" id="IPR008978">
    <property type="entry name" value="HSP20-like_chaperone"/>
</dbReference>
<dbReference type="RefSeq" id="WP_111324925.1">
    <property type="nucleotide sequence ID" value="NZ_BIFX01000001.1"/>
</dbReference>
<evidence type="ECO:0000313" key="6">
    <source>
        <dbReference type="Proteomes" id="UP000248806"/>
    </source>
</evidence>
<evidence type="ECO:0000256" key="2">
    <source>
        <dbReference type="RuleBase" id="RU003616"/>
    </source>
</evidence>
<protein>
    <submittedName>
        <fullName evidence="5">HSP20 family protein</fullName>
    </submittedName>
</protein>
<proteinExistence type="inferred from homology"/>
<accession>A0A326UE64</accession>
<evidence type="ECO:0000313" key="5">
    <source>
        <dbReference type="EMBL" id="PZW24729.1"/>
    </source>
</evidence>
<dbReference type="InterPro" id="IPR031107">
    <property type="entry name" value="Small_HSP"/>
</dbReference>
<keyword evidence="6" id="KW-1185">Reference proteome</keyword>
<evidence type="ECO:0000259" key="4">
    <source>
        <dbReference type="PROSITE" id="PS01031"/>
    </source>
</evidence>
<comment type="caution">
    <text evidence="5">The sequence shown here is derived from an EMBL/GenBank/DDBJ whole genome shotgun (WGS) entry which is preliminary data.</text>
</comment>